<dbReference type="PANTHER" id="PTHR36440:SF1">
    <property type="entry name" value="PUTATIVE (AFU_ORTHOLOGUE AFUA_8G07350)-RELATED"/>
    <property type="match status" value="1"/>
</dbReference>
<dbReference type="InterPro" id="IPR011051">
    <property type="entry name" value="RmlC_Cupin_sf"/>
</dbReference>
<dbReference type="Gene3D" id="2.60.120.10">
    <property type="entry name" value="Jelly Rolls"/>
    <property type="match status" value="1"/>
</dbReference>
<dbReference type="RefSeq" id="WP_050059030.1">
    <property type="nucleotide sequence ID" value="NZ_JACHEK010000004.1"/>
</dbReference>
<dbReference type="Proteomes" id="UP000538666">
    <property type="component" value="Unassembled WGS sequence"/>
</dbReference>
<keyword evidence="2" id="KW-0560">Oxidoreductase</keyword>
<dbReference type="InterPro" id="IPR014710">
    <property type="entry name" value="RmlC-like_jellyroll"/>
</dbReference>
<dbReference type="GO" id="GO:0051213">
    <property type="term" value="F:dioxygenase activity"/>
    <property type="evidence" value="ECO:0007669"/>
    <property type="project" value="UniProtKB-KW"/>
</dbReference>
<dbReference type="PANTHER" id="PTHR36440">
    <property type="entry name" value="PUTATIVE (AFU_ORTHOLOGUE AFUA_8G07350)-RELATED"/>
    <property type="match status" value="1"/>
</dbReference>
<name>A0A841K258_9BACT</name>
<evidence type="ECO:0000313" key="2">
    <source>
        <dbReference type="EMBL" id="MBB6144334.1"/>
    </source>
</evidence>
<dbReference type="AlphaFoldDB" id="A0A841K258"/>
<dbReference type="OrthoDB" id="9798709at2"/>
<dbReference type="Pfam" id="PF07883">
    <property type="entry name" value="Cupin_2"/>
    <property type="match status" value="1"/>
</dbReference>
<gene>
    <name evidence="2" type="ORF">HNQ77_002286</name>
</gene>
<accession>A0A841K258</accession>
<keyword evidence="2" id="KW-0223">Dioxygenase</keyword>
<keyword evidence="3" id="KW-1185">Reference proteome</keyword>
<dbReference type="SUPFAM" id="SSF51182">
    <property type="entry name" value="RmlC-like cupins"/>
    <property type="match status" value="1"/>
</dbReference>
<proteinExistence type="predicted"/>
<protein>
    <submittedName>
        <fullName evidence="2">Quercetin dioxygenase-like cupin family protein</fullName>
    </submittedName>
</protein>
<evidence type="ECO:0000259" key="1">
    <source>
        <dbReference type="Pfam" id="PF07883"/>
    </source>
</evidence>
<organism evidence="2 3">
    <name type="scientific">Silvibacterium bohemicum</name>
    <dbReference type="NCBI Taxonomy" id="1577686"/>
    <lineage>
        <taxon>Bacteria</taxon>
        <taxon>Pseudomonadati</taxon>
        <taxon>Acidobacteriota</taxon>
        <taxon>Terriglobia</taxon>
        <taxon>Terriglobales</taxon>
        <taxon>Acidobacteriaceae</taxon>
        <taxon>Silvibacterium</taxon>
    </lineage>
</organism>
<dbReference type="InterPro" id="IPR053146">
    <property type="entry name" value="QDO-like"/>
</dbReference>
<reference evidence="2 3" key="1">
    <citation type="submission" date="2020-08" db="EMBL/GenBank/DDBJ databases">
        <title>Genomic Encyclopedia of Type Strains, Phase IV (KMG-IV): sequencing the most valuable type-strain genomes for metagenomic binning, comparative biology and taxonomic classification.</title>
        <authorList>
            <person name="Goeker M."/>
        </authorList>
    </citation>
    <scope>NUCLEOTIDE SEQUENCE [LARGE SCALE GENOMIC DNA]</scope>
    <source>
        <strain evidence="2 3">DSM 103733</strain>
    </source>
</reference>
<comment type="caution">
    <text evidence="2">The sequence shown here is derived from an EMBL/GenBank/DDBJ whole genome shotgun (WGS) entry which is preliminary data.</text>
</comment>
<dbReference type="InterPro" id="IPR013096">
    <property type="entry name" value="Cupin_2"/>
</dbReference>
<feature type="domain" description="Cupin type-2" evidence="1">
    <location>
        <begin position="37"/>
        <end position="101"/>
    </location>
</feature>
<sequence>MNAFVLQPIESYHLLGELVEVVLTGEATNNATSIIIETTPPGGGPPPHIHQNEDETLTVLAGEFEVLSHDSWLPLKTGEIAFLPKGTLHTFRNSGKDSGRIAAAFFPAGMEKFFGELADGLTLENAAEKILTIGEKYKVKFFLSPPQ</sequence>
<dbReference type="EMBL" id="JACHEK010000004">
    <property type="protein sequence ID" value="MBB6144334.1"/>
    <property type="molecule type" value="Genomic_DNA"/>
</dbReference>
<evidence type="ECO:0000313" key="3">
    <source>
        <dbReference type="Proteomes" id="UP000538666"/>
    </source>
</evidence>